<evidence type="ECO:0000313" key="5">
    <source>
        <dbReference type="Proteomes" id="UP000234778"/>
    </source>
</evidence>
<dbReference type="RefSeq" id="WP_006548933.1">
    <property type="nucleotide sequence ID" value="NZ_JAHAIH010000002.1"/>
</dbReference>
<dbReference type="Gene3D" id="1.10.1760.20">
    <property type="match status" value="1"/>
</dbReference>
<comment type="caution">
    <text evidence="4">The sequence shown here is derived from an EMBL/GenBank/DDBJ whole genome shotgun (WGS) entry which is preliminary data.</text>
</comment>
<evidence type="ECO:0000256" key="3">
    <source>
        <dbReference type="SAM" id="Phobius"/>
    </source>
</evidence>
<feature type="transmembrane region" description="Helical" evidence="3">
    <location>
        <begin position="146"/>
        <end position="164"/>
    </location>
</feature>
<feature type="transmembrane region" description="Helical" evidence="3">
    <location>
        <begin position="81"/>
        <end position="99"/>
    </location>
</feature>
<dbReference type="GO" id="GO:0005886">
    <property type="term" value="C:plasma membrane"/>
    <property type="evidence" value="ECO:0007669"/>
    <property type="project" value="UniProtKB-SubCell"/>
</dbReference>
<evidence type="ECO:0000313" key="4">
    <source>
        <dbReference type="EMBL" id="PKY99284.1"/>
    </source>
</evidence>
<feature type="transmembrane region" description="Helical" evidence="3">
    <location>
        <begin position="55"/>
        <end position="74"/>
    </location>
</feature>
<dbReference type="AlphaFoldDB" id="A0A2I1KUI6"/>
<dbReference type="Pfam" id="PF02632">
    <property type="entry name" value="BioY"/>
    <property type="match status" value="1"/>
</dbReference>
<comment type="similarity">
    <text evidence="1 2">Belongs to the BioY family.</text>
</comment>
<protein>
    <recommendedName>
        <fullName evidence="2">Biotin transporter</fullName>
    </recommendedName>
</protein>
<keyword evidence="3" id="KW-0812">Transmembrane</keyword>
<feature type="transmembrane region" description="Helical" evidence="3">
    <location>
        <begin position="170"/>
        <end position="197"/>
    </location>
</feature>
<keyword evidence="2" id="KW-0813">Transport</keyword>
<keyword evidence="2" id="KW-1003">Cell membrane</keyword>
<keyword evidence="3" id="KW-1133">Transmembrane helix</keyword>
<accession>A0A2I1KUI6</accession>
<dbReference type="PANTHER" id="PTHR34295:SF1">
    <property type="entry name" value="BIOTIN TRANSPORTER BIOY"/>
    <property type="match status" value="1"/>
</dbReference>
<reference evidence="4 5" key="1">
    <citation type="submission" date="2017-12" db="EMBL/GenBank/DDBJ databases">
        <title>Phylogenetic diversity of female urinary microbiome.</title>
        <authorList>
            <person name="Thomas-White K."/>
            <person name="Wolfe A.J."/>
        </authorList>
    </citation>
    <scope>NUCLEOTIDE SEQUENCE [LARGE SCALE GENOMIC DNA]</scope>
    <source>
        <strain evidence="4 5">UMB0319</strain>
    </source>
</reference>
<proteinExistence type="inferred from homology"/>
<dbReference type="InterPro" id="IPR003784">
    <property type="entry name" value="BioY"/>
</dbReference>
<dbReference type="EMBL" id="PKHA01000002">
    <property type="protein sequence ID" value="PKY99284.1"/>
    <property type="molecule type" value="Genomic_DNA"/>
</dbReference>
<dbReference type="GeneID" id="81708100"/>
<comment type="subcellular location">
    <subcellularLocation>
        <location evidence="2">Cell membrane</location>
        <topology evidence="2">Multi-pass membrane protein</topology>
    </subcellularLocation>
</comment>
<name>A0A2I1KUI6_9ACTO</name>
<evidence type="ECO:0000256" key="1">
    <source>
        <dbReference type="ARBA" id="ARBA00010692"/>
    </source>
</evidence>
<organism evidence="4 5">
    <name type="scientific">Actinomyces urogenitalis</name>
    <dbReference type="NCBI Taxonomy" id="103621"/>
    <lineage>
        <taxon>Bacteria</taxon>
        <taxon>Bacillati</taxon>
        <taxon>Actinomycetota</taxon>
        <taxon>Actinomycetes</taxon>
        <taxon>Actinomycetales</taxon>
        <taxon>Actinomycetaceae</taxon>
        <taxon>Actinomyces</taxon>
    </lineage>
</organism>
<dbReference type="GO" id="GO:0015225">
    <property type="term" value="F:biotin transmembrane transporter activity"/>
    <property type="evidence" value="ECO:0007669"/>
    <property type="project" value="UniProtKB-UniRule"/>
</dbReference>
<dbReference type="Proteomes" id="UP000234778">
    <property type="component" value="Unassembled WGS sequence"/>
</dbReference>
<gene>
    <name evidence="4" type="ORF">CYJ26_04015</name>
</gene>
<keyword evidence="2 3" id="KW-0472">Membrane</keyword>
<dbReference type="PANTHER" id="PTHR34295">
    <property type="entry name" value="BIOTIN TRANSPORTER BIOY"/>
    <property type="match status" value="1"/>
</dbReference>
<evidence type="ECO:0000256" key="2">
    <source>
        <dbReference type="PIRNR" id="PIRNR016661"/>
    </source>
</evidence>
<feature type="transmembrane region" description="Helical" evidence="3">
    <location>
        <begin position="27"/>
        <end position="49"/>
    </location>
</feature>
<feature type="transmembrane region" description="Helical" evidence="3">
    <location>
        <begin position="105"/>
        <end position="125"/>
    </location>
</feature>
<dbReference type="PIRSF" id="PIRSF016661">
    <property type="entry name" value="BioY"/>
    <property type="match status" value="1"/>
</dbReference>
<sequence>MTTNQSSLQSLTAASDQARSRSWVRTALVEAGLVLAGTAAIALIGQVSLPLPFTPVPVTLGTLAVMGVGGVLGARRGLASVAVFALAACLGVPVLAGWGSGVTASFGYVLGYALAVVVAGKAARAGLGQGAGAGLSCRAGVLGRRIALLLVASALVYVPGVIWLKAATGAAWGAAFSMGVTPFVLGDVLKSVVAGLLPLRRA</sequence>